<dbReference type="EMBL" id="BMNW01000003">
    <property type="protein sequence ID" value="GGM07808.1"/>
    <property type="molecule type" value="Genomic_DNA"/>
</dbReference>
<comment type="caution">
    <text evidence="2">The sequence shown here is derived from an EMBL/GenBank/DDBJ whole genome shotgun (WGS) entry which is preliminary data.</text>
</comment>
<evidence type="ECO:0000256" key="1">
    <source>
        <dbReference type="SAM" id="Phobius"/>
    </source>
</evidence>
<gene>
    <name evidence="2" type="ORF">GCM10009425_18840</name>
</gene>
<dbReference type="Proteomes" id="UP000616499">
    <property type="component" value="Unassembled WGS sequence"/>
</dbReference>
<protein>
    <recommendedName>
        <fullName evidence="4">Methyl-accepting chemotaxis protein</fullName>
    </recommendedName>
</protein>
<keyword evidence="3" id="KW-1185">Reference proteome</keyword>
<name>A0ABQ2GQZ5_9PSED</name>
<sequence length="72" mass="8057">MSLKAKVLMPALLSAVITILIISDISYVILSHKAELDIQTMRDRLMEQSNVTLNNYVQVALTAVKSYLRCFG</sequence>
<accession>A0ABQ2GQZ5</accession>
<feature type="transmembrane region" description="Helical" evidence="1">
    <location>
        <begin position="7"/>
        <end position="30"/>
    </location>
</feature>
<reference evidence="3" key="1">
    <citation type="journal article" date="2019" name="Int. J. Syst. Evol. Microbiol.">
        <title>The Global Catalogue of Microorganisms (GCM) 10K type strain sequencing project: providing services to taxonomists for standard genome sequencing and annotation.</title>
        <authorList>
            <consortium name="The Broad Institute Genomics Platform"/>
            <consortium name="The Broad Institute Genome Sequencing Center for Infectious Disease"/>
            <person name="Wu L."/>
            <person name="Ma J."/>
        </authorList>
    </citation>
    <scope>NUCLEOTIDE SEQUENCE [LARGE SCALE GENOMIC DNA]</scope>
    <source>
        <strain evidence="3">JCM 13501</strain>
    </source>
</reference>
<keyword evidence="1" id="KW-0472">Membrane</keyword>
<keyword evidence="1" id="KW-0812">Transmembrane</keyword>
<proteinExistence type="predicted"/>
<keyword evidence="1" id="KW-1133">Transmembrane helix</keyword>
<dbReference type="RefSeq" id="WP_229685288.1">
    <property type="nucleotide sequence ID" value="NZ_BMNW01000003.1"/>
</dbReference>
<evidence type="ECO:0008006" key="4">
    <source>
        <dbReference type="Google" id="ProtNLM"/>
    </source>
</evidence>
<organism evidence="2 3">
    <name type="scientific">Pseudomonas asuensis</name>
    <dbReference type="NCBI Taxonomy" id="1825787"/>
    <lineage>
        <taxon>Bacteria</taxon>
        <taxon>Pseudomonadati</taxon>
        <taxon>Pseudomonadota</taxon>
        <taxon>Gammaproteobacteria</taxon>
        <taxon>Pseudomonadales</taxon>
        <taxon>Pseudomonadaceae</taxon>
        <taxon>Pseudomonas</taxon>
    </lineage>
</organism>
<evidence type="ECO:0000313" key="2">
    <source>
        <dbReference type="EMBL" id="GGM07808.1"/>
    </source>
</evidence>
<evidence type="ECO:0000313" key="3">
    <source>
        <dbReference type="Proteomes" id="UP000616499"/>
    </source>
</evidence>